<dbReference type="WBParaSite" id="ACRNAN_scaffold4979.g8729.t1">
    <property type="protein sequence ID" value="ACRNAN_scaffold4979.g8729.t1"/>
    <property type="gene ID" value="ACRNAN_scaffold4979.g8729"/>
</dbReference>
<keyword evidence="6 9" id="KW-1133">Transmembrane helix</keyword>
<evidence type="ECO:0000256" key="6">
    <source>
        <dbReference type="ARBA" id="ARBA00022989"/>
    </source>
</evidence>
<dbReference type="InterPro" id="IPR036640">
    <property type="entry name" value="ABC1_TM_sf"/>
</dbReference>
<keyword evidence="3 9" id="KW-0812">Transmembrane</keyword>
<reference evidence="13" key="1">
    <citation type="submission" date="2022-11" db="UniProtKB">
        <authorList>
            <consortium name="WormBaseParasite"/>
        </authorList>
    </citation>
    <scope>IDENTIFICATION</scope>
</reference>
<keyword evidence="12" id="KW-1185">Reference proteome</keyword>
<protein>
    <submittedName>
        <fullName evidence="13">ABC transporter</fullName>
    </submittedName>
</protein>
<dbReference type="PANTHER" id="PTHR43394">
    <property type="entry name" value="ATP-DEPENDENT PERMEASE MDL1, MITOCHONDRIAL"/>
    <property type="match status" value="1"/>
</dbReference>
<dbReference type="InterPro" id="IPR039421">
    <property type="entry name" value="Type_1_exporter"/>
</dbReference>
<name>A0A914E0Y2_9BILA</name>
<evidence type="ECO:0000256" key="5">
    <source>
        <dbReference type="ARBA" id="ARBA00022840"/>
    </source>
</evidence>
<dbReference type="Proteomes" id="UP000887540">
    <property type="component" value="Unplaced"/>
</dbReference>
<feature type="transmembrane region" description="Helical" evidence="9">
    <location>
        <begin position="308"/>
        <end position="326"/>
    </location>
</feature>
<keyword evidence="2" id="KW-0813">Transport</keyword>
<evidence type="ECO:0000259" key="10">
    <source>
        <dbReference type="PROSITE" id="PS50893"/>
    </source>
</evidence>
<feature type="region of interest" description="Disordered" evidence="8">
    <location>
        <begin position="19"/>
        <end position="38"/>
    </location>
</feature>
<dbReference type="GO" id="GO:0015421">
    <property type="term" value="F:ABC-type oligopeptide transporter activity"/>
    <property type="evidence" value="ECO:0007669"/>
    <property type="project" value="TreeGrafter"/>
</dbReference>
<dbReference type="Gene3D" id="1.20.1560.10">
    <property type="entry name" value="ABC transporter type 1, transmembrane domain"/>
    <property type="match status" value="1"/>
</dbReference>
<dbReference type="InterPro" id="IPR027417">
    <property type="entry name" value="P-loop_NTPase"/>
</dbReference>
<dbReference type="PROSITE" id="PS50929">
    <property type="entry name" value="ABC_TM1F"/>
    <property type="match status" value="1"/>
</dbReference>
<dbReference type="Pfam" id="PF00664">
    <property type="entry name" value="ABC_membrane"/>
    <property type="match status" value="1"/>
</dbReference>
<keyword evidence="7 9" id="KW-0472">Membrane</keyword>
<keyword evidence="5" id="KW-0067">ATP-binding</keyword>
<dbReference type="SMART" id="SM00382">
    <property type="entry name" value="AAA"/>
    <property type="match status" value="1"/>
</dbReference>
<accession>A0A914E0Y2</accession>
<evidence type="ECO:0000256" key="2">
    <source>
        <dbReference type="ARBA" id="ARBA00022448"/>
    </source>
</evidence>
<dbReference type="GO" id="GO:0005743">
    <property type="term" value="C:mitochondrial inner membrane"/>
    <property type="evidence" value="ECO:0007669"/>
    <property type="project" value="UniProtKB-SubCell"/>
</dbReference>
<evidence type="ECO:0000259" key="11">
    <source>
        <dbReference type="PROSITE" id="PS50929"/>
    </source>
</evidence>
<feature type="transmembrane region" description="Helical" evidence="9">
    <location>
        <begin position="112"/>
        <end position="133"/>
    </location>
</feature>
<comment type="subcellular location">
    <subcellularLocation>
        <location evidence="1">Mitochondrion inner membrane</location>
        <topology evidence="1">Multi-pass membrane protein</topology>
    </subcellularLocation>
</comment>
<dbReference type="PANTHER" id="PTHR43394:SF1">
    <property type="entry name" value="ATP-BINDING CASSETTE SUB-FAMILY B MEMBER 10, MITOCHONDRIAL"/>
    <property type="match status" value="1"/>
</dbReference>
<evidence type="ECO:0000256" key="4">
    <source>
        <dbReference type="ARBA" id="ARBA00022741"/>
    </source>
</evidence>
<dbReference type="PROSITE" id="PS00211">
    <property type="entry name" value="ABC_TRANSPORTER_1"/>
    <property type="match status" value="1"/>
</dbReference>
<feature type="domain" description="ABC transporter" evidence="10">
    <location>
        <begin position="389"/>
        <end position="626"/>
    </location>
</feature>
<evidence type="ECO:0000256" key="8">
    <source>
        <dbReference type="SAM" id="MobiDB-lite"/>
    </source>
</evidence>
<evidence type="ECO:0000256" key="7">
    <source>
        <dbReference type="ARBA" id="ARBA00023136"/>
    </source>
</evidence>
<dbReference type="FunFam" id="3.40.50.300:FF:000403">
    <property type="entry name" value="ATP-binding cassette sub-family B member 8, mitochondrial"/>
    <property type="match status" value="1"/>
</dbReference>
<feature type="domain" description="ABC transmembrane type-1" evidence="11">
    <location>
        <begin position="81"/>
        <end position="357"/>
    </location>
</feature>
<evidence type="ECO:0000313" key="12">
    <source>
        <dbReference type="Proteomes" id="UP000887540"/>
    </source>
</evidence>
<evidence type="ECO:0000256" key="3">
    <source>
        <dbReference type="ARBA" id="ARBA00022692"/>
    </source>
</evidence>
<evidence type="ECO:0000256" key="9">
    <source>
        <dbReference type="SAM" id="Phobius"/>
    </source>
</evidence>
<organism evidence="12 13">
    <name type="scientific">Acrobeloides nanus</name>
    <dbReference type="NCBI Taxonomy" id="290746"/>
    <lineage>
        <taxon>Eukaryota</taxon>
        <taxon>Metazoa</taxon>
        <taxon>Ecdysozoa</taxon>
        <taxon>Nematoda</taxon>
        <taxon>Chromadorea</taxon>
        <taxon>Rhabditida</taxon>
        <taxon>Tylenchina</taxon>
        <taxon>Cephalobomorpha</taxon>
        <taxon>Cephaloboidea</taxon>
        <taxon>Cephalobidae</taxon>
        <taxon>Acrobeloides</taxon>
    </lineage>
</organism>
<dbReference type="SUPFAM" id="SSF52540">
    <property type="entry name" value="P-loop containing nucleoside triphosphate hydrolases"/>
    <property type="match status" value="1"/>
</dbReference>
<dbReference type="InterPro" id="IPR003439">
    <property type="entry name" value="ABC_transporter-like_ATP-bd"/>
</dbReference>
<dbReference type="GO" id="GO:0016887">
    <property type="term" value="F:ATP hydrolysis activity"/>
    <property type="evidence" value="ECO:0007669"/>
    <property type="project" value="InterPro"/>
</dbReference>
<dbReference type="Pfam" id="PF00005">
    <property type="entry name" value="ABC_tran"/>
    <property type="match status" value="1"/>
</dbReference>
<feature type="compositionally biased region" description="Acidic residues" evidence="8">
    <location>
        <begin position="25"/>
        <end position="36"/>
    </location>
</feature>
<evidence type="ECO:0000256" key="1">
    <source>
        <dbReference type="ARBA" id="ARBA00004448"/>
    </source>
</evidence>
<dbReference type="InterPro" id="IPR011527">
    <property type="entry name" value="ABC1_TM_dom"/>
</dbReference>
<dbReference type="Gene3D" id="3.40.50.300">
    <property type="entry name" value="P-loop containing nucleotide triphosphate hydrolases"/>
    <property type="match status" value="1"/>
</dbReference>
<dbReference type="PROSITE" id="PS50893">
    <property type="entry name" value="ABC_TRANSPORTER_2"/>
    <property type="match status" value="1"/>
</dbReference>
<dbReference type="InterPro" id="IPR003593">
    <property type="entry name" value="AAA+_ATPase"/>
</dbReference>
<dbReference type="InterPro" id="IPR017871">
    <property type="entry name" value="ABC_transporter-like_CS"/>
</dbReference>
<sequence length="649" mass="74876">MLVMLFIWRWTQNQLGIEKPKEPKDEDDNKDEEEENKLDKEAENIPVLTIIYRVVSFCKFQWKWYILEIALFHIATGVRCVQPHYNAKLLSIFSNKEAILNFIATLTNHEAIFIYTIIVSIILYIVGIVLSGMESGISSYSSEIFKNRLRSHLFTSVLKQEIAFFDKHKTGDLISRVNWEVNSIRRATQVNKIFDEIVPLIYSLIFMSTISWRLTLANFVAMPFIAFCCELYNKKRQKFFWKTYRSSAKAMNVIEESISGIRTVKSFGCEEIECKRYHKHLLESSKLNKEKSIAYIIFRWVNDICDNLNYIFIVAYAIYLVMYGKILPEQLVEFWLYETSISRYLYNINYTLQTIQDGIMSARKVFSIIDREPKKIKSGTLKKPIDGKITFKDVCFTYPSRPNEKCLENLNFECQPGETIAFVGPSGVGKTTIIQLLKRFYDPDSGVVLVDDVPIDEYDSRFLHNSIALVAQEPILFDASINYNIKYGCDDWVTDKDVEEAAKQANIHDFILTTETGYNTLCGERGVALSGGQKQRIAIARALIRKPEILILDEATSALDAATEKDIQDTLHKISQNISVIIIAHRLSTVQRADTIFVLSDKKIVQAGSHKKLMQEVDGIYYNLVNKQILHEKEDTDEENYDENNNKND</sequence>
<proteinExistence type="predicted"/>
<dbReference type="CDD" id="cd03249">
    <property type="entry name" value="ABC_MTABC3_MDL1_MDL2"/>
    <property type="match status" value="1"/>
</dbReference>
<dbReference type="GO" id="GO:0005524">
    <property type="term" value="F:ATP binding"/>
    <property type="evidence" value="ECO:0007669"/>
    <property type="project" value="UniProtKB-KW"/>
</dbReference>
<evidence type="ECO:0000313" key="13">
    <source>
        <dbReference type="WBParaSite" id="ACRNAN_scaffold4979.g8729.t1"/>
    </source>
</evidence>
<dbReference type="AlphaFoldDB" id="A0A914E0Y2"/>
<feature type="transmembrane region" description="Helical" evidence="9">
    <location>
        <begin position="210"/>
        <end position="232"/>
    </location>
</feature>
<dbReference type="SUPFAM" id="SSF90123">
    <property type="entry name" value="ABC transporter transmembrane region"/>
    <property type="match status" value="1"/>
</dbReference>
<keyword evidence="4" id="KW-0547">Nucleotide-binding</keyword>